<gene>
    <name evidence="6 8" type="primary">argC</name>
    <name evidence="8" type="ORF">V6575_19625</name>
</gene>
<evidence type="ECO:0000259" key="7">
    <source>
        <dbReference type="SMART" id="SM00859"/>
    </source>
</evidence>
<comment type="subcellular location">
    <subcellularLocation>
        <location evidence="6">Cytoplasm</location>
    </subcellularLocation>
</comment>
<comment type="similarity">
    <text evidence="6">Belongs to the NAGSA dehydrogenase family. Type 2 subfamily.</text>
</comment>
<dbReference type="InterPro" id="IPR036291">
    <property type="entry name" value="NAD(P)-bd_dom_sf"/>
</dbReference>
<keyword evidence="2 6" id="KW-0055">Arginine biosynthesis</keyword>
<sequence>MVARVFIDGEAGTTGLQIRERLASRRDIELLSIPDHLRKDVAAKADILNSADATILCLPDAAAKESVSLITNDRTRVIDASTAHRVADGWEYGFAEMDKGQAAKIAASTRVANPGCWPQGVIAFIRPLIAAGILPADFALTVSGISGYSGGGKSMIEAYEAEGETANVFSPYGLTFSHKHLPEMKRYATLDRDPLFVPAVGNYYKGMLTSVPLQLSQLDSIPTGATLHAAIADHFAGVSGGFVEVAPLADLGRSDELDPQALNGTNRMRLHVFANDARAQAVLIATYDNLGKGASGAAVQNLNLMLGADEATSLAA</sequence>
<dbReference type="SMART" id="SM00859">
    <property type="entry name" value="Semialdhyde_dh"/>
    <property type="match status" value="1"/>
</dbReference>
<dbReference type="PANTHER" id="PTHR32338:SF10">
    <property type="entry name" value="N-ACETYL-GAMMA-GLUTAMYL-PHOSPHATE REDUCTASE, CHLOROPLASTIC-RELATED"/>
    <property type="match status" value="1"/>
</dbReference>
<keyword evidence="4 6" id="KW-0521">NADP</keyword>
<dbReference type="Gene3D" id="3.40.50.720">
    <property type="entry name" value="NAD(P)-binding Rossmann-like Domain"/>
    <property type="match status" value="1"/>
</dbReference>
<comment type="caution">
    <text evidence="8">The sequence shown here is derived from an EMBL/GenBank/DDBJ whole genome shotgun (WGS) entry which is preliminary data.</text>
</comment>
<evidence type="ECO:0000256" key="3">
    <source>
        <dbReference type="ARBA" id="ARBA00022605"/>
    </source>
</evidence>
<dbReference type="GO" id="GO:0003942">
    <property type="term" value="F:N-acetyl-gamma-glutamyl-phosphate reductase activity"/>
    <property type="evidence" value="ECO:0007669"/>
    <property type="project" value="UniProtKB-EC"/>
</dbReference>
<evidence type="ECO:0000256" key="5">
    <source>
        <dbReference type="ARBA" id="ARBA00023002"/>
    </source>
</evidence>
<evidence type="ECO:0000256" key="4">
    <source>
        <dbReference type="ARBA" id="ARBA00022857"/>
    </source>
</evidence>
<dbReference type="PANTHER" id="PTHR32338">
    <property type="entry name" value="N-ACETYL-GAMMA-GLUTAMYL-PHOSPHATE REDUCTASE, CHLOROPLASTIC-RELATED-RELATED"/>
    <property type="match status" value="1"/>
</dbReference>
<keyword evidence="3 6" id="KW-0028">Amino-acid biosynthesis</keyword>
<dbReference type="NCBIfam" id="TIGR01851">
    <property type="entry name" value="argC_other"/>
    <property type="match status" value="1"/>
</dbReference>
<dbReference type="EC" id="1.2.1.38" evidence="6"/>
<reference evidence="8 9" key="1">
    <citation type="submission" date="2024-02" db="EMBL/GenBank/DDBJ databases">
        <title>Roseibium algae sp. nov., isolated from marine alga (Grateloupia sp.), showing potential in myo-inositol conversion.</title>
        <authorList>
            <person name="Wang Y."/>
        </authorList>
    </citation>
    <scope>NUCLEOTIDE SEQUENCE [LARGE SCALE GENOMIC DNA]</scope>
    <source>
        <strain evidence="8 9">H3510</strain>
    </source>
</reference>
<dbReference type="Pfam" id="PF01118">
    <property type="entry name" value="Semialdhyde_dh"/>
    <property type="match status" value="1"/>
</dbReference>
<dbReference type="InterPro" id="IPR050085">
    <property type="entry name" value="AGPR"/>
</dbReference>
<evidence type="ECO:0000256" key="6">
    <source>
        <dbReference type="HAMAP-Rule" id="MF_01110"/>
    </source>
</evidence>
<dbReference type="SUPFAM" id="SSF55347">
    <property type="entry name" value="Glyceraldehyde-3-phosphate dehydrogenase-like, C-terminal domain"/>
    <property type="match status" value="1"/>
</dbReference>
<dbReference type="Pfam" id="PF22698">
    <property type="entry name" value="Semialdhyde_dhC_1"/>
    <property type="match status" value="1"/>
</dbReference>
<evidence type="ECO:0000313" key="9">
    <source>
        <dbReference type="Proteomes" id="UP001385499"/>
    </source>
</evidence>
<name>A0ABU8TQ54_9HYPH</name>
<dbReference type="CDD" id="cd23935">
    <property type="entry name" value="AGPR_2_C"/>
    <property type="match status" value="1"/>
</dbReference>
<dbReference type="CDD" id="cd17896">
    <property type="entry name" value="AGPR_2_N"/>
    <property type="match status" value="1"/>
</dbReference>
<evidence type="ECO:0000256" key="1">
    <source>
        <dbReference type="ARBA" id="ARBA00022490"/>
    </source>
</evidence>
<dbReference type="HAMAP" id="MF_01110">
    <property type="entry name" value="ArgC_type2"/>
    <property type="match status" value="1"/>
</dbReference>
<dbReference type="Gene3D" id="3.30.360.10">
    <property type="entry name" value="Dihydrodipicolinate Reductase, domain 2"/>
    <property type="match status" value="1"/>
</dbReference>
<evidence type="ECO:0000256" key="2">
    <source>
        <dbReference type="ARBA" id="ARBA00022571"/>
    </source>
</evidence>
<accession>A0ABU8TQ54</accession>
<feature type="domain" description="Semialdehyde dehydrogenase NAD-binding" evidence="7">
    <location>
        <begin position="4"/>
        <end position="105"/>
    </location>
</feature>
<protein>
    <recommendedName>
        <fullName evidence="6">N-acetyl-gamma-glutamyl-phosphate reductase</fullName>
        <shortName evidence="6">AGPR</shortName>
        <ecNumber evidence="6">1.2.1.38</ecNumber>
    </recommendedName>
    <alternativeName>
        <fullName evidence="6">N-acetyl-glutamate semialdehyde dehydrogenase</fullName>
        <shortName evidence="6">NAGSA dehydrogenase</shortName>
    </alternativeName>
</protein>
<organism evidence="8 9">
    <name type="scientific">Roseibium algae</name>
    <dbReference type="NCBI Taxonomy" id="3123038"/>
    <lineage>
        <taxon>Bacteria</taxon>
        <taxon>Pseudomonadati</taxon>
        <taxon>Pseudomonadota</taxon>
        <taxon>Alphaproteobacteria</taxon>
        <taxon>Hyphomicrobiales</taxon>
        <taxon>Stappiaceae</taxon>
        <taxon>Roseibium</taxon>
    </lineage>
</organism>
<keyword evidence="5 6" id="KW-0560">Oxidoreductase</keyword>
<comment type="function">
    <text evidence="6">Catalyzes the NADPH-dependent reduction of N-acetyl-5-glutamyl phosphate to yield N-acetyl-L-glutamate 5-semialdehyde.</text>
</comment>
<keyword evidence="1 6" id="KW-0963">Cytoplasm</keyword>
<dbReference type="InterPro" id="IPR010136">
    <property type="entry name" value="AGPR_type-2"/>
</dbReference>
<comment type="pathway">
    <text evidence="6">Amino-acid biosynthesis; L-arginine biosynthesis; N(2)-acetyl-L-ornithine from L-glutamate: step 3/4.</text>
</comment>
<dbReference type="EMBL" id="JBAKIA010000018">
    <property type="protein sequence ID" value="MEJ8476305.1"/>
    <property type="molecule type" value="Genomic_DNA"/>
</dbReference>
<evidence type="ECO:0000313" key="8">
    <source>
        <dbReference type="EMBL" id="MEJ8476305.1"/>
    </source>
</evidence>
<keyword evidence="9" id="KW-1185">Reference proteome</keyword>
<dbReference type="RefSeq" id="WP_340276765.1">
    <property type="nucleotide sequence ID" value="NZ_JBAKIA010000018.1"/>
</dbReference>
<dbReference type="InterPro" id="IPR058924">
    <property type="entry name" value="AGPR_dimerisation_dom"/>
</dbReference>
<dbReference type="SUPFAM" id="SSF51735">
    <property type="entry name" value="NAD(P)-binding Rossmann-fold domains"/>
    <property type="match status" value="1"/>
</dbReference>
<comment type="catalytic activity">
    <reaction evidence="6">
        <text>N-acetyl-L-glutamate 5-semialdehyde + phosphate + NADP(+) = N-acetyl-L-glutamyl 5-phosphate + NADPH + H(+)</text>
        <dbReference type="Rhea" id="RHEA:21588"/>
        <dbReference type="ChEBI" id="CHEBI:15378"/>
        <dbReference type="ChEBI" id="CHEBI:29123"/>
        <dbReference type="ChEBI" id="CHEBI:43474"/>
        <dbReference type="ChEBI" id="CHEBI:57783"/>
        <dbReference type="ChEBI" id="CHEBI:57936"/>
        <dbReference type="ChEBI" id="CHEBI:58349"/>
        <dbReference type="EC" id="1.2.1.38"/>
    </reaction>
</comment>
<dbReference type="InterPro" id="IPR000534">
    <property type="entry name" value="Semialdehyde_DH_NAD-bd"/>
</dbReference>
<dbReference type="Proteomes" id="UP001385499">
    <property type="component" value="Unassembled WGS sequence"/>
</dbReference>
<feature type="active site" evidence="6">
    <location>
        <position position="116"/>
    </location>
</feature>
<proteinExistence type="inferred from homology"/>